<accession>A0AAE0LZW4</accession>
<dbReference type="Proteomes" id="UP001283341">
    <property type="component" value="Unassembled WGS sequence"/>
</dbReference>
<keyword evidence="3" id="KW-1185">Reference proteome</keyword>
<proteinExistence type="predicted"/>
<name>A0AAE0LZW4_9PEZI</name>
<feature type="compositionally biased region" description="Basic and acidic residues" evidence="1">
    <location>
        <begin position="505"/>
        <end position="516"/>
    </location>
</feature>
<comment type="caution">
    <text evidence="2">The sequence shown here is derived from an EMBL/GenBank/DDBJ whole genome shotgun (WGS) entry which is preliminary data.</text>
</comment>
<gene>
    <name evidence="2" type="ORF">B0H66DRAFT_367374</name>
</gene>
<reference evidence="2" key="2">
    <citation type="submission" date="2023-06" db="EMBL/GenBank/DDBJ databases">
        <authorList>
            <consortium name="Lawrence Berkeley National Laboratory"/>
            <person name="Haridas S."/>
            <person name="Hensen N."/>
            <person name="Bonometti L."/>
            <person name="Westerberg I."/>
            <person name="Brannstrom I.O."/>
            <person name="Guillou S."/>
            <person name="Cros-Aarteil S."/>
            <person name="Calhoun S."/>
            <person name="Kuo A."/>
            <person name="Mondo S."/>
            <person name="Pangilinan J."/>
            <person name="Riley R."/>
            <person name="Labutti K."/>
            <person name="Andreopoulos B."/>
            <person name="Lipzen A."/>
            <person name="Chen C."/>
            <person name="Yanf M."/>
            <person name="Daum C."/>
            <person name="Ng V."/>
            <person name="Clum A."/>
            <person name="Steindorff A."/>
            <person name="Ohm R."/>
            <person name="Martin F."/>
            <person name="Silar P."/>
            <person name="Natvig D."/>
            <person name="Lalanne C."/>
            <person name="Gautier V."/>
            <person name="Ament-Velasquez S.L."/>
            <person name="Kruys A."/>
            <person name="Hutchinson M.I."/>
            <person name="Powell A.J."/>
            <person name="Barry K."/>
            <person name="Miller A.N."/>
            <person name="Grigoriev I.V."/>
            <person name="Debuchy R."/>
            <person name="Gladieux P."/>
            <person name="Thoren M.H."/>
            <person name="Johannesson H."/>
        </authorList>
    </citation>
    <scope>NUCLEOTIDE SEQUENCE</scope>
    <source>
        <strain evidence="2">CBS 118394</strain>
    </source>
</reference>
<reference evidence="2" key="1">
    <citation type="journal article" date="2023" name="Mol. Phylogenet. Evol.">
        <title>Genome-scale phylogeny and comparative genomics of the fungal order Sordariales.</title>
        <authorList>
            <person name="Hensen N."/>
            <person name="Bonometti L."/>
            <person name="Westerberg I."/>
            <person name="Brannstrom I.O."/>
            <person name="Guillou S."/>
            <person name="Cros-Aarteil S."/>
            <person name="Calhoun S."/>
            <person name="Haridas S."/>
            <person name="Kuo A."/>
            <person name="Mondo S."/>
            <person name="Pangilinan J."/>
            <person name="Riley R."/>
            <person name="LaButti K."/>
            <person name="Andreopoulos B."/>
            <person name="Lipzen A."/>
            <person name="Chen C."/>
            <person name="Yan M."/>
            <person name="Daum C."/>
            <person name="Ng V."/>
            <person name="Clum A."/>
            <person name="Steindorff A."/>
            <person name="Ohm R.A."/>
            <person name="Martin F."/>
            <person name="Silar P."/>
            <person name="Natvig D.O."/>
            <person name="Lalanne C."/>
            <person name="Gautier V."/>
            <person name="Ament-Velasquez S.L."/>
            <person name="Kruys A."/>
            <person name="Hutchinson M.I."/>
            <person name="Powell A.J."/>
            <person name="Barry K."/>
            <person name="Miller A.N."/>
            <person name="Grigoriev I.V."/>
            <person name="Debuchy R."/>
            <person name="Gladieux P."/>
            <person name="Hiltunen Thoren M."/>
            <person name="Johannesson H."/>
        </authorList>
    </citation>
    <scope>NUCLEOTIDE SEQUENCE</scope>
    <source>
        <strain evidence="2">CBS 118394</strain>
    </source>
</reference>
<dbReference type="AlphaFoldDB" id="A0AAE0LZW4"/>
<evidence type="ECO:0000313" key="2">
    <source>
        <dbReference type="EMBL" id="KAK3313922.1"/>
    </source>
</evidence>
<sequence length="526" mass="59483">METTIVPISPKQEQEDGLPASSSSHQNDGQRQQTVLEAKTWALARARQLRYSPTSGRFVQLNLFYRAGTRYEPQLVAETQGNIRTRQYIPVGQHCYFLHPVSAVGYTPEDDTTGQYPKTPGTRLFSGSGMRVMNLTNERPAGFFIPYVDLFHSDVAVSLKRHIGAYQAAKPDQTLALLEETRRIEKGLEIGDALCIPKFLTGDLYHSPEHYGMRHIRNLNQTTLSNQPFYDMPVFSLAPETLPALATELMNKFIAAHPREFLYLEVALQAALVNVHTELHLDRAKENSRSKREEIVDVPQIWMGDWLANVHYYHANHQEHRLAFLYTRSGLWTQLSREINQEHGIKAIGFCPELEEVCIVLSECANSPIGSILPCSIKGSTMPDIGKTRGYLAREDQIYQASARQPDYRSLYFPNLLLDPCLKEKRMEVPNESRLSDPPTRPLIIPSEWATWNKLVPVSVSQKTPVGIPLEVFYEEESTITQPTSILDQRAGESNEVPAQRYHPRALEIPDNKVDGPQDGLLLEGP</sequence>
<feature type="compositionally biased region" description="Polar residues" evidence="1">
    <location>
        <begin position="20"/>
        <end position="33"/>
    </location>
</feature>
<evidence type="ECO:0000313" key="3">
    <source>
        <dbReference type="Proteomes" id="UP001283341"/>
    </source>
</evidence>
<feature type="region of interest" description="Disordered" evidence="1">
    <location>
        <begin position="490"/>
        <end position="526"/>
    </location>
</feature>
<protein>
    <submittedName>
        <fullName evidence="2">Uncharacterized protein</fullName>
    </submittedName>
</protein>
<evidence type="ECO:0000256" key="1">
    <source>
        <dbReference type="SAM" id="MobiDB-lite"/>
    </source>
</evidence>
<dbReference type="EMBL" id="JAUEDM010000007">
    <property type="protein sequence ID" value="KAK3313922.1"/>
    <property type="molecule type" value="Genomic_DNA"/>
</dbReference>
<feature type="region of interest" description="Disordered" evidence="1">
    <location>
        <begin position="1"/>
        <end position="33"/>
    </location>
</feature>
<organism evidence="2 3">
    <name type="scientific">Apodospora peruviana</name>
    <dbReference type="NCBI Taxonomy" id="516989"/>
    <lineage>
        <taxon>Eukaryota</taxon>
        <taxon>Fungi</taxon>
        <taxon>Dikarya</taxon>
        <taxon>Ascomycota</taxon>
        <taxon>Pezizomycotina</taxon>
        <taxon>Sordariomycetes</taxon>
        <taxon>Sordariomycetidae</taxon>
        <taxon>Sordariales</taxon>
        <taxon>Lasiosphaeriaceae</taxon>
        <taxon>Apodospora</taxon>
    </lineage>
</organism>